<keyword evidence="1" id="KW-0175">Coiled coil</keyword>
<dbReference type="EMBL" id="MU006239">
    <property type="protein sequence ID" value="KAF2820819.1"/>
    <property type="molecule type" value="Genomic_DNA"/>
</dbReference>
<evidence type="ECO:0000256" key="1">
    <source>
        <dbReference type="SAM" id="Coils"/>
    </source>
</evidence>
<dbReference type="Proteomes" id="UP000799424">
    <property type="component" value="Unassembled WGS sequence"/>
</dbReference>
<organism evidence="3 4">
    <name type="scientific">Ophiobolus disseminans</name>
    <dbReference type="NCBI Taxonomy" id="1469910"/>
    <lineage>
        <taxon>Eukaryota</taxon>
        <taxon>Fungi</taxon>
        <taxon>Dikarya</taxon>
        <taxon>Ascomycota</taxon>
        <taxon>Pezizomycotina</taxon>
        <taxon>Dothideomycetes</taxon>
        <taxon>Pleosporomycetidae</taxon>
        <taxon>Pleosporales</taxon>
        <taxon>Pleosporineae</taxon>
        <taxon>Phaeosphaeriaceae</taxon>
        <taxon>Ophiobolus</taxon>
    </lineage>
</organism>
<dbReference type="Pfam" id="PF01926">
    <property type="entry name" value="MMR_HSR1"/>
    <property type="match status" value="1"/>
</dbReference>
<proteinExistence type="predicted"/>
<keyword evidence="4" id="KW-1185">Reference proteome</keyword>
<dbReference type="OrthoDB" id="8954335at2759"/>
<dbReference type="AlphaFoldDB" id="A0A6A6ZJG7"/>
<evidence type="ECO:0000313" key="4">
    <source>
        <dbReference type="Proteomes" id="UP000799424"/>
    </source>
</evidence>
<feature type="coiled-coil region" evidence="1">
    <location>
        <begin position="225"/>
        <end position="252"/>
    </location>
</feature>
<evidence type="ECO:0000259" key="2">
    <source>
        <dbReference type="Pfam" id="PF01926"/>
    </source>
</evidence>
<sequence>MVESNERSLLQDDVYIAVLGLTGTGKSTFVARCAGRPLPQSGHGLESDTTSITIQSFVRNGKTVHLIDTPGFDDDRKDDATIMQELAFWLLQAHRTGFALSGLVFLHRITDNHLQGSALRALKVFKALCGVHCYPGVVMATTRWDEINDKAGCNRQLELVSNGDFWGDIIEGGGKVLPLHWNNASALAIVDSILANHQRLTLDIQTELASGRISLHETSAGRIVYEDYHRLKQQWEQQIQDTTVELNTAIRKHHDRNQLECRAEIGTLQQSVSLKSAALQALRATGDQLISSWLQNIARDMGVVNTAAHQNTQQLQRLEESRLQLAKDTRERSNGIQTSWNNPQYESLIRANQQGKLAGQFFKDPAQVGAMAGVVGAYLGFGSFAMAAQQATAGTSIAAILGPAAILCNVM</sequence>
<gene>
    <name evidence="3" type="ORF">CC86DRAFT_360083</name>
</gene>
<evidence type="ECO:0000313" key="3">
    <source>
        <dbReference type="EMBL" id="KAF2820819.1"/>
    </source>
</evidence>
<feature type="domain" description="G" evidence="2">
    <location>
        <begin position="16"/>
        <end position="84"/>
    </location>
</feature>
<dbReference type="GO" id="GO:0005525">
    <property type="term" value="F:GTP binding"/>
    <property type="evidence" value="ECO:0007669"/>
    <property type="project" value="InterPro"/>
</dbReference>
<dbReference type="InterPro" id="IPR006073">
    <property type="entry name" value="GTP-bd"/>
</dbReference>
<name>A0A6A6ZJG7_9PLEO</name>
<dbReference type="Gene3D" id="3.40.50.300">
    <property type="entry name" value="P-loop containing nucleotide triphosphate hydrolases"/>
    <property type="match status" value="1"/>
</dbReference>
<dbReference type="SUPFAM" id="SSF52540">
    <property type="entry name" value="P-loop containing nucleoside triphosphate hydrolases"/>
    <property type="match status" value="1"/>
</dbReference>
<reference evidence="3" key="1">
    <citation type="journal article" date="2020" name="Stud. Mycol.">
        <title>101 Dothideomycetes genomes: a test case for predicting lifestyles and emergence of pathogens.</title>
        <authorList>
            <person name="Haridas S."/>
            <person name="Albert R."/>
            <person name="Binder M."/>
            <person name="Bloem J."/>
            <person name="Labutti K."/>
            <person name="Salamov A."/>
            <person name="Andreopoulos B."/>
            <person name="Baker S."/>
            <person name="Barry K."/>
            <person name="Bills G."/>
            <person name="Bluhm B."/>
            <person name="Cannon C."/>
            <person name="Castanera R."/>
            <person name="Culley D."/>
            <person name="Daum C."/>
            <person name="Ezra D."/>
            <person name="Gonzalez J."/>
            <person name="Henrissat B."/>
            <person name="Kuo A."/>
            <person name="Liang C."/>
            <person name="Lipzen A."/>
            <person name="Lutzoni F."/>
            <person name="Magnuson J."/>
            <person name="Mondo S."/>
            <person name="Nolan M."/>
            <person name="Ohm R."/>
            <person name="Pangilinan J."/>
            <person name="Park H.-J."/>
            <person name="Ramirez L."/>
            <person name="Alfaro M."/>
            <person name="Sun H."/>
            <person name="Tritt A."/>
            <person name="Yoshinaga Y."/>
            <person name="Zwiers L.-H."/>
            <person name="Turgeon B."/>
            <person name="Goodwin S."/>
            <person name="Spatafora J."/>
            <person name="Crous P."/>
            <person name="Grigoriev I."/>
        </authorList>
    </citation>
    <scope>NUCLEOTIDE SEQUENCE</scope>
    <source>
        <strain evidence="3">CBS 113818</strain>
    </source>
</reference>
<protein>
    <recommendedName>
        <fullName evidence="2">G domain-containing protein</fullName>
    </recommendedName>
</protein>
<dbReference type="InterPro" id="IPR027417">
    <property type="entry name" value="P-loop_NTPase"/>
</dbReference>
<accession>A0A6A6ZJG7</accession>